<dbReference type="GO" id="GO:0043410">
    <property type="term" value="P:positive regulation of MAPK cascade"/>
    <property type="evidence" value="ECO:0007669"/>
    <property type="project" value="Ensembl"/>
</dbReference>
<name>A0A670KGF5_PODMU</name>
<dbReference type="GO" id="GO:0043066">
    <property type="term" value="P:negative regulation of apoptotic process"/>
    <property type="evidence" value="ECO:0007669"/>
    <property type="project" value="Ensembl"/>
</dbReference>
<dbReference type="GO" id="GO:0001938">
    <property type="term" value="P:positive regulation of endothelial cell proliferation"/>
    <property type="evidence" value="ECO:0007669"/>
    <property type="project" value="Ensembl"/>
</dbReference>
<sequence length="175" mass="18948">MAAPRSVRARRLWNALATAAAFLVILPLLPAAEAGAEGDQSTAEFDVRPGGAAHSFSKSLGDYTCTFTYAAQGGTNEKWQMSIGISEDNLLFSCSIWRPQGKSYLFFTQFKGEVKGAKIEYGMAYSTAAVGGQSDVPLKEEEFLVTETAVSHKEGKFRSELSKLLIVAKTSHDEL</sequence>
<protein>
    <submittedName>
        <fullName evidence="2">Myeloid derived growth factor</fullName>
    </submittedName>
</protein>
<dbReference type="CTD" id="56005"/>
<evidence type="ECO:0000313" key="3">
    <source>
        <dbReference type="Proteomes" id="UP000472272"/>
    </source>
</evidence>
<dbReference type="Ensembl" id="ENSPMRT00000035864.1">
    <property type="protein sequence ID" value="ENSPMRP00000033812.1"/>
    <property type="gene ID" value="ENSPMRG00000021926.1"/>
</dbReference>
<reference evidence="2" key="2">
    <citation type="submission" date="2025-08" db="UniProtKB">
        <authorList>
            <consortium name="Ensembl"/>
        </authorList>
    </citation>
    <scope>IDENTIFICATION</scope>
</reference>
<dbReference type="PANTHER" id="PTHR31230:SF1">
    <property type="entry name" value="MYELOID-DERIVED GROWTH FACTOR"/>
    <property type="match status" value="1"/>
</dbReference>
<dbReference type="GO" id="GO:0045944">
    <property type="term" value="P:positive regulation of transcription by RNA polymerase II"/>
    <property type="evidence" value="ECO:0007669"/>
    <property type="project" value="Ensembl"/>
</dbReference>
<reference evidence="2 3" key="1">
    <citation type="journal article" date="2019" name="Proc. Natl. Acad. Sci. U.S.A.">
        <title>Regulatory changes in pterin and carotenoid genes underlie balanced color polymorphisms in the wall lizard.</title>
        <authorList>
            <person name="Andrade P."/>
            <person name="Pinho C."/>
            <person name="Perez I de Lanuza G."/>
            <person name="Afonso S."/>
            <person name="Brejcha J."/>
            <person name="Rubin C.J."/>
            <person name="Wallerman O."/>
            <person name="Pereira P."/>
            <person name="Sabatino S.J."/>
            <person name="Bellati A."/>
            <person name="Pellitteri-Rosa D."/>
            <person name="Bosakova Z."/>
            <person name="Bunikis I."/>
            <person name="Carretero M.A."/>
            <person name="Feiner N."/>
            <person name="Marsik P."/>
            <person name="Pauperio F."/>
            <person name="Salvi D."/>
            <person name="Soler L."/>
            <person name="While G.M."/>
            <person name="Uller T."/>
            <person name="Font E."/>
            <person name="Andersson L."/>
            <person name="Carneiro M."/>
        </authorList>
    </citation>
    <scope>NUCLEOTIDE SEQUENCE</scope>
</reference>
<evidence type="ECO:0000313" key="2">
    <source>
        <dbReference type="Ensembl" id="ENSPMRP00000033812.1"/>
    </source>
</evidence>
<dbReference type="GO" id="GO:0045766">
    <property type="term" value="P:positive regulation of angiogenesis"/>
    <property type="evidence" value="ECO:0007669"/>
    <property type="project" value="Ensembl"/>
</dbReference>
<feature type="chain" id="PRO_5025369124" evidence="1">
    <location>
        <begin position="35"/>
        <end position="175"/>
    </location>
</feature>
<evidence type="ECO:0000256" key="1">
    <source>
        <dbReference type="SAM" id="SignalP"/>
    </source>
</evidence>
<accession>A0A670KGF5</accession>
<dbReference type="InterPro" id="IPR018887">
    <property type="entry name" value="MYDGF"/>
</dbReference>
<dbReference type="PANTHER" id="PTHR31230">
    <property type="entry name" value="MYELOID-DERIVED GROWTH FACTOR MYDGF"/>
    <property type="match status" value="1"/>
</dbReference>
<dbReference type="GO" id="GO:0005615">
    <property type="term" value="C:extracellular space"/>
    <property type="evidence" value="ECO:0007669"/>
    <property type="project" value="Ensembl"/>
</dbReference>
<dbReference type="GO" id="GO:0051897">
    <property type="term" value="P:positive regulation of phosphatidylinositol 3-kinase/protein kinase B signal transduction"/>
    <property type="evidence" value="ECO:0007669"/>
    <property type="project" value="Ensembl"/>
</dbReference>
<dbReference type="OMA" id="CIFTYAS"/>
<dbReference type="GO" id="GO:0005783">
    <property type="term" value="C:endoplasmic reticulum"/>
    <property type="evidence" value="ECO:0007669"/>
    <property type="project" value="Ensembl"/>
</dbReference>
<dbReference type="Pfam" id="PF10572">
    <property type="entry name" value="UPF0556"/>
    <property type="match status" value="1"/>
</dbReference>
<dbReference type="Proteomes" id="UP000472272">
    <property type="component" value="Chromosome 18"/>
</dbReference>
<dbReference type="AlphaFoldDB" id="A0A670KGF5"/>
<dbReference type="GO" id="GO:0005794">
    <property type="term" value="C:Golgi apparatus"/>
    <property type="evidence" value="ECO:0007669"/>
    <property type="project" value="Ensembl"/>
</dbReference>
<gene>
    <name evidence="2" type="primary">MYDGF</name>
</gene>
<dbReference type="OrthoDB" id="10061830at2759"/>
<dbReference type="RefSeq" id="XP_028569739.1">
    <property type="nucleotide sequence ID" value="XM_028713906.1"/>
</dbReference>
<dbReference type="GeneID" id="114588533"/>
<keyword evidence="1" id="KW-0732">Signal</keyword>
<keyword evidence="3" id="KW-1185">Reference proteome</keyword>
<dbReference type="KEGG" id="pmua:114588533"/>
<reference evidence="2" key="3">
    <citation type="submission" date="2025-09" db="UniProtKB">
        <authorList>
            <consortium name="Ensembl"/>
        </authorList>
    </citation>
    <scope>IDENTIFICATION</scope>
</reference>
<dbReference type="GeneTree" id="ENSGT00390000000777"/>
<proteinExistence type="predicted"/>
<feature type="signal peptide" evidence="1">
    <location>
        <begin position="1"/>
        <end position="34"/>
    </location>
</feature>
<organism evidence="2 3">
    <name type="scientific">Podarcis muralis</name>
    <name type="common">Wall lizard</name>
    <name type="synonym">Lacerta muralis</name>
    <dbReference type="NCBI Taxonomy" id="64176"/>
    <lineage>
        <taxon>Eukaryota</taxon>
        <taxon>Metazoa</taxon>
        <taxon>Chordata</taxon>
        <taxon>Craniata</taxon>
        <taxon>Vertebrata</taxon>
        <taxon>Euteleostomi</taxon>
        <taxon>Lepidosauria</taxon>
        <taxon>Squamata</taxon>
        <taxon>Bifurcata</taxon>
        <taxon>Unidentata</taxon>
        <taxon>Episquamata</taxon>
        <taxon>Laterata</taxon>
        <taxon>Lacertibaenia</taxon>
        <taxon>Lacertidae</taxon>
        <taxon>Podarcis</taxon>
    </lineage>
</organism>